<keyword evidence="2" id="KW-0560">Oxidoreductase</keyword>
<dbReference type="HOGENOM" id="CLU_019120_1_1_12"/>
<evidence type="ECO:0000259" key="4">
    <source>
        <dbReference type="Pfam" id="PF08501"/>
    </source>
</evidence>
<dbReference type="SUPFAM" id="SSF51735">
    <property type="entry name" value="NAD(P)-binding Rossmann-fold domains"/>
    <property type="match status" value="1"/>
</dbReference>
<keyword evidence="3" id="KW-0028">Amino-acid biosynthesis</keyword>
<dbReference type="InterPro" id="IPR046346">
    <property type="entry name" value="Aminoacid_DH-like_N_sf"/>
</dbReference>
<dbReference type="GO" id="GO:0004764">
    <property type="term" value="F:shikimate 3-dehydrogenase (NADP+) activity"/>
    <property type="evidence" value="ECO:0007669"/>
    <property type="project" value="InterPro"/>
</dbReference>
<dbReference type="SUPFAM" id="SSF53223">
    <property type="entry name" value="Aminoacid dehydrogenase-like, N-terminal domain"/>
    <property type="match status" value="1"/>
</dbReference>
<dbReference type="InterPro" id="IPR022893">
    <property type="entry name" value="Shikimate_DH_fam"/>
</dbReference>
<evidence type="ECO:0000313" key="5">
    <source>
        <dbReference type="EMBL" id="AEE17608.1"/>
    </source>
</evidence>
<evidence type="ECO:0000256" key="2">
    <source>
        <dbReference type="ARBA" id="ARBA00023002"/>
    </source>
</evidence>
<dbReference type="STRING" id="906968.Trebr_2196"/>
<dbReference type="GO" id="GO:0019632">
    <property type="term" value="P:shikimate metabolic process"/>
    <property type="evidence" value="ECO:0007669"/>
    <property type="project" value="TreeGrafter"/>
</dbReference>
<dbReference type="InterPro" id="IPR001381">
    <property type="entry name" value="DHquinase_I"/>
</dbReference>
<protein>
    <submittedName>
        <fullName evidence="5">3-dehydroquinate dehydratase</fullName>
    </submittedName>
</protein>
<gene>
    <name evidence="5" type="ordered locus">Trebr_2196</name>
</gene>
<dbReference type="KEGG" id="tbe:Trebr_2196"/>
<dbReference type="GO" id="GO:0005829">
    <property type="term" value="C:cytosol"/>
    <property type="evidence" value="ECO:0007669"/>
    <property type="project" value="TreeGrafter"/>
</dbReference>
<dbReference type="Pfam" id="PF01487">
    <property type="entry name" value="DHquinase_I"/>
    <property type="match status" value="1"/>
</dbReference>
<dbReference type="CDD" id="cd01065">
    <property type="entry name" value="NAD_bind_Shikimate_DH"/>
    <property type="match status" value="1"/>
</dbReference>
<sequence>MIADMQRPKICLCLTGNTLAEDLAILNTYRKWIDMAELRVDYLEKDERLQIRHFPAMAGLPCILTIRRKIDGGQFLEGEASRTMLFARGLAFAEQDTRKNFAYIDFEEDFHVPSLQDAALAFETRIIRSAHDMENPVYNICERLAKMRTTGFEIPKLACMPHSLSDVTHMFAEAASLADSEHILCAMGPLGLPSRILAGRLHSFLTYTSPKEPTGGMQQIGHIDPVTLNEIYNFRAIDANTKLYGITGYPLAATDSPRIHNEGYRKHGMNAAYVPVRAATVSEALEFAAETGIQGLSVTIPHKEKVLEYLPQVSAEVGEIDACNTIVRTESDWFGYNTDAYGLSRAVCDFMNVKNLAHCKVAIIGSGGAAKAAAFAVKQLRGKACIFNRTVSKAKQIAENFNFKWAPLGPESADLLEKYSDLIIQTTPKGMGAAPPATEQNDPIFFYDFKGYEAVYDVVYVPEITPVMARAKAAGCKVSNGHTMLEYQAYKQFELFTGAEY</sequence>
<dbReference type="Pfam" id="PF08501">
    <property type="entry name" value="Shikimate_dh_N"/>
    <property type="match status" value="1"/>
</dbReference>
<dbReference type="PANTHER" id="PTHR21089">
    <property type="entry name" value="SHIKIMATE DEHYDROGENASE"/>
    <property type="match status" value="1"/>
</dbReference>
<name>F4LL34_TREBD</name>
<dbReference type="SUPFAM" id="SSF51569">
    <property type="entry name" value="Aldolase"/>
    <property type="match status" value="1"/>
</dbReference>
<dbReference type="Proteomes" id="UP000006546">
    <property type="component" value="Chromosome"/>
</dbReference>
<reference evidence="6" key="1">
    <citation type="submission" date="2011-04" db="EMBL/GenBank/DDBJ databases">
        <title>The complete genome of Treponema brennaborense DSM 12168.</title>
        <authorList>
            <person name="Lucas S."/>
            <person name="Han J."/>
            <person name="Lapidus A."/>
            <person name="Bruce D."/>
            <person name="Goodwin L."/>
            <person name="Pitluck S."/>
            <person name="Peters L."/>
            <person name="Kyrpides N."/>
            <person name="Mavromatis K."/>
            <person name="Ivanova N."/>
            <person name="Mikhailova N."/>
            <person name="Pagani I."/>
            <person name="Teshima H."/>
            <person name="Detter J.C."/>
            <person name="Tapia R."/>
            <person name="Han C."/>
            <person name="Land M."/>
            <person name="Hauser L."/>
            <person name="Markowitz V."/>
            <person name="Cheng J.-F."/>
            <person name="Hugenholtz P."/>
            <person name="Woyke T."/>
            <person name="Wu D."/>
            <person name="Gronow S."/>
            <person name="Wellnitz S."/>
            <person name="Brambilla E."/>
            <person name="Klenk H.-P."/>
            <person name="Eisen J.A."/>
        </authorList>
    </citation>
    <scope>NUCLEOTIDE SEQUENCE [LARGE SCALE GENOMIC DNA]</scope>
    <source>
        <strain evidence="6">DSM 12168 / CIP 105900 / DD5/3</strain>
    </source>
</reference>
<dbReference type="GO" id="GO:0009423">
    <property type="term" value="P:chorismate biosynthetic process"/>
    <property type="evidence" value="ECO:0007669"/>
    <property type="project" value="TreeGrafter"/>
</dbReference>
<dbReference type="GO" id="GO:0009073">
    <property type="term" value="P:aromatic amino acid family biosynthetic process"/>
    <property type="evidence" value="ECO:0007669"/>
    <property type="project" value="UniProtKB-KW"/>
</dbReference>
<evidence type="ECO:0000313" key="6">
    <source>
        <dbReference type="Proteomes" id="UP000006546"/>
    </source>
</evidence>
<dbReference type="eggNOG" id="COG0169">
    <property type="taxonomic scope" value="Bacteria"/>
</dbReference>
<evidence type="ECO:0000256" key="1">
    <source>
        <dbReference type="ARBA" id="ARBA00004871"/>
    </source>
</evidence>
<dbReference type="PANTHER" id="PTHR21089:SF1">
    <property type="entry name" value="BIFUNCTIONAL 3-DEHYDROQUINATE DEHYDRATASE_SHIKIMATE DEHYDROGENASE, CHLOROPLASTIC"/>
    <property type="match status" value="1"/>
</dbReference>
<feature type="domain" description="Shikimate dehydrogenase substrate binding N-terminal" evidence="4">
    <location>
        <begin position="246"/>
        <end position="326"/>
    </location>
</feature>
<dbReference type="GO" id="GO:0050661">
    <property type="term" value="F:NADP binding"/>
    <property type="evidence" value="ECO:0007669"/>
    <property type="project" value="TreeGrafter"/>
</dbReference>
<dbReference type="InterPro" id="IPR036291">
    <property type="entry name" value="NAD(P)-bd_dom_sf"/>
</dbReference>
<evidence type="ECO:0000256" key="3">
    <source>
        <dbReference type="ARBA" id="ARBA00023141"/>
    </source>
</evidence>
<dbReference type="Gene3D" id="3.40.50.720">
    <property type="entry name" value="NAD(P)-binding Rossmann-like Domain"/>
    <property type="match status" value="1"/>
</dbReference>
<dbReference type="EMBL" id="CP002696">
    <property type="protein sequence ID" value="AEE17608.1"/>
    <property type="molecule type" value="Genomic_DNA"/>
</dbReference>
<proteinExistence type="predicted"/>
<dbReference type="GO" id="GO:0003855">
    <property type="term" value="F:3-dehydroquinate dehydratase activity"/>
    <property type="evidence" value="ECO:0007669"/>
    <property type="project" value="InterPro"/>
</dbReference>
<dbReference type="Gene3D" id="3.20.20.70">
    <property type="entry name" value="Aldolase class I"/>
    <property type="match status" value="1"/>
</dbReference>
<dbReference type="eggNOG" id="COG0710">
    <property type="taxonomic scope" value="Bacteria"/>
</dbReference>
<keyword evidence="3" id="KW-0057">Aromatic amino acid biosynthesis</keyword>
<comment type="pathway">
    <text evidence="1">Metabolic intermediate biosynthesis; chorismate biosynthesis; chorismate from D-erythrose 4-phosphate and phosphoenolpyruvate: step 4/7.</text>
</comment>
<accession>F4LL34</accession>
<keyword evidence="6" id="KW-1185">Reference proteome</keyword>
<dbReference type="CDD" id="cd00502">
    <property type="entry name" value="DHQase_I"/>
    <property type="match status" value="1"/>
</dbReference>
<organism evidence="5 6">
    <name type="scientific">Treponema brennaborense (strain DSM 12168 / CIP 105900 / DD5/3)</name>
    <dbReference type="NCBI Taxonomy" id="906968"/>
    <lineage>
        <taxon>Bacteria</taxon>
        <taxon>Pseudomonadati</taxon>
        <taxon>Spirochaetota</taxon>
        <taxon>Spirochaetia</taxon>
        <taxon>Spirochaetales</taxon>
        <taxon>Treponemataceae</taxon>
        <taxon>Treponema</taxon>
    </lineage>
</organism>
<dbReference type="InterPro" id="IPR013785">
    <property type="entry name" value="Aldolase_TIM"/>
</dbReference>
<dbReference type="AlphaFoldDB" id="F4LL34"/>
<dbReference type="InterPro" id="IPR013708">
    <property type="entry name" value="Shikimate_DH-bd_N"/>
</dbReference>
<dbReference type="Gene3D" id="3.40.50.10860">
    <property type="entry name" value="Leucine Dehydrogenase, chain A, domain 1"/>
    <property type="match status" value="1"/>
</dbReference>